<proteinExistence type="predicted"/>
<evidence type="ECO:0000313" key="2">
    <source>
        <dbReference type="EMBL" id="KKO08474.1"/>
    </source>
</evidence>
<name>A0A0F9YUF7_9ZZZZ</name>
<dbReference type="AlphaFoldDB" id="A0A0F9YUF7"/>
<dbReference type="EMBL" id="LAZR01000009">
    <property type="protein sequence ID" value="KKO08474.1"/>
    <property type="molecule type" value="Genomic_DNA"/>
</dbReference>
<protein>
    <submittedName>
        <fullName evidence="2">Uncharacterized protein</fullName>
    </submittedName>
</protein>
<feature type="compositionally biased region" description="Basic and acidic residues" evidence="1">
    <location>
        <begin position="89"/>
        <end position="99"/>
    </location>
</feature>
<reference evidence="2" key="1">
    <citation type="journal article" date="2015" name="Nature">
        <title>Complex archaea that bridge the gap between prokaryotes and eukaryotes.</title>
        <authorList>
            <person name="Spang A."/>
            <person name="Saw J.H."/>
            <person name="Jorgensen S.L."/>
            <person name="Zaremba-Niedzwiedzka K."/>
            <person name="Martijn J."/>
            <person name="Lind A.E."/>
            <person name="van Eijk R."/>
            <person name="Schleper C."/>
            <person name="Guy L."/>
            <person name="Ettema T.J."/>
        </authorList>
    </citation>
    <scope>NUCLEOTIDE SEQUENCE</scope>
</reference>
<evidence type="ECO:0000256" key="1">
    <source>
        <dbReference type="SAM" id="MobiDB-lite"/>
    </source>
</evidence>
<accession>A0A0F9YUF7</accession>
<organism evidence="2">
    <name type="scientific">marine sediment metagenome</name>
    <dbReference type="NCBI Taxonomy" id="412755"/>
    <lineage>
        <taxon>unclassified sequences</taxon>
        <taxon>metagenomes</taxon>
        <taxon>ecological metagenomes</taxon>
    </lineage>
</organism>
<comment type="caution">
    <text evidence="2">The sequence shown here is derived from an EMBL/GenBank/DDBJ whole genome shotgun (WGS) entry which is preliminary data.</text>
</comment>
<feature type="region of interest" description="Disordered" evidence="1">
    <location>
        <begin position="66"/>
        <end position="99"/>
    </location>
</feature>
<sequence length="99" mass="11688">MRYTIADENHDLWGHLFDEDDGVIERHCRFVYDNEEEELVRADIRVDHRWIRAGRHSLNDLEDSLKDANPEALEDPEAWNLGQSDEMPDWAKEEATPEP</sequence>
<gene>
    <name evidence="2" type="ORF">LCGC14_0044120</name>
</gene>